<comment type="caution">
    <text evidence="3">The sequence shown here is derived from an EMBL/GenBank/DDBJ whole genome shotgun (WGS) entry which is preliminary data.</text>
</comment>
<sequence>MRRALSPLLLVAILALPGCIAKAAYDVVTLPVKAVSKGVDLATTSQSEADEKRGREIRKREEQLGKLERQYQEQLQECADGNRRSCDDARDTYAEIQLIVPTIPAELDKD</sequence>
<reference evidence="3 4" key="1">
    <citation type="submission" date="2019-12" db="EMBL/GenBank/DDBJ databases">
        <title>Genomic-based taxomic classification of the family Erythrobacteraceae.</title>
        <authorList>
            <person name="Xu L."/>
        </authorList>
    </citation>
    <scope>NUCLEOTIDE SEQUENCE [LARGE SCALE GENOMIC DNA]</scope>
    <source>
        <strain evidence="3 4">MCCC 1A09965</strain>
    </source>
</reference>
<name>A0A844YGL0_9SPHN</name>
<dbReference type="OrthoDB" id="7428913at2"/>
<evidence type="ECO:0008006" key="5">
    <source>
        <dbReference type="Google" id="ProtNLM"/>
    </source>
</evidence>
<keyword evidence="4" id="KW-1185">Reference proteome</keyword>
<evidence type="ECO:0000313" key="3">
    <source>
        <dbReference type="EMBL" id="MXO63062.1"/>
    </source>
</evidence>
<dbReference type="EMBL" id="WTYN01000001">
    <property type="protein sequence ID" value="MXO63062.1"/>
    <property type="molecule type" value="Genomic_DNA"/>
</dbReference>
<keyword evidence="1" id="KW-0175">Coiled coil</keyword>
<evidence type="ECO:0000313" key="4">
    <source>
        <dbReference type="Proteomes" id="UP000445582"/>
    </source>
</evidence>
<evidence type="ECO:0000256" key="2">
    <source>
        <dbReference type="SAM" id="SignalP"/>
    </source>
</evidence>
<feature type="signal peptide" evidence="2">
    <location>
        <begin position="1"/>
        <end position="23"/>
    </location>
</feature>
<dbReference type="Proteomes" id="UP000445582">
    <property type="component" value="Unassembled WGS sequence"/>
</dbReference>
<evidence type="ECO:0000256" key="1">
    <source>
        <dbReference type="SAM" id="Coils"/>
    </source>
</evidence>
<protein>
    <recommendedName>
        <fullName evidence="5">DUF1090 family protein</fullName>
    </recommendedName>
</protein>
<accession>A0A844YGL0</accession>
<gene>
    <name evidence="3" type="ORF">GRI48_08570</name>
</gene>
<organism evidence="3 4">
    <name type="scientific">Qipengyuania oceanensis</name>
    <dbReference type="NCBI Taxonomy" id="1463597"/>
    <lineage>
        <taxon>Bacteria</taxon>
        <taxon>Pseudomonadati</taxon>
        <taxon>Pseudomonadota</taxon>
        <taxon>Alphaproteobacteria</taxon>
        <taxon>Sphingomonadales</taxon>
        <taxon>Erythrobacteraceae</taxon>
        <taxon>Qipengyuania</taxon>
    </lineage>
</organism>
<dbReference type="AlphaFoldDB" id="A0A844YGL0"/>
<feature type="coiled-coil region" evidence="1">
    <location>
        <begin position="57"/>
        <end position="84"/>
    </location>
</feature>
<keyword evidence="2" id="KW-0732">Signal</keyword>
<dbReference type="RefSeq" id="WP_160674065.1">
    <property type="nucleotide sequence ID" value="NZ_WTYN01000001.1"/>
</dbReference>
<proteinExistence type="predicted"/>
<feature type="chain" id="PRO_5032766158" description="DUF1090 family protein" evidence="2">
    <location>
        <begin position="24"/>
        <end position="110"/>
    </location>
</feature>